<accession>A0A9P8T225</accession>
<comment type="caution">
    <text evidence="1">The sequence shown here is derived from an EMBL/GenBank/DDBJ whole genome shotgun (WGS) entry which is preliminary data.</text>
</comment>
<evidence type="ECO:0000313" key="2">
    <source>
        <dbReference type="Proteomes" id="UP000769528"/>
    </source>
</evidence>
<organism evidence="1 2">
    <name type="scientific">Wickerhamomyces mucosus</name>
    <dbReference type="NCBI Taxonomy" id="1378264"/>
    <lineage>
        <taxon>Eukaryota</taxon>
        <taxon>Fungi</taxon>
        <taxon>Dikarya</taxon>
        <taxon>Ascomycota</taxon>
        <taxon>Saccharomycotina</taxon>
        <taxon>Saccharomycetes</taxon>
        <taxon>Phaffomycetales</taxon>
        <taxon>Wickerhamomycetaceae</taxon>
        <taxon>Wickerhamomyces</taxon>
    </lineage>
</organism>
<protein>
    <recommendedName>
        <fullName evidence="3">Glu-AdT subunit F</fullName>
    </recommendedName>
</protein>
<gene>
    <name evidence="1" type="ORF">WICMUC_005949</name>
</gene>
<dbReference type="EMBL" id="JAEUBF010001547">
    <property type="protein sequence ID" value="KAH3663423.1"/>
    <property type="molecule type" value="Genomic_DNA"/>
</dbReference>
<sequence>MNFSQVIRKSSTLASAKQIKNFINTPKTYIHKDLVESIREIEIEDDKLIKLIKLSGLQIPDDLDHYRIPLKLQAGFLSKLHELSPEIVDFEYNKSKTLDLQAIYDSIEANHPNESKGEAPDNDSKLLKLSEITLNGHYVVREGLIKNK</sequence>
<keyword evidence="2" id="KW-1185">Reference proteome</keyword>
<evidence type="ECO:0008006" key="3">
    <source>
        <dbReference type="Google" id="ProtNLM"/>
    </source>
</evidence>
<dbReference type="OrthoDB" id="4053592at2759"/>
<proteinExistence type="predicted"/>
<reference evidence="1" key="2">
    <citation type="submission" date="2021-01" db="EMBL/GenBank/DDBJ databases">
        <authorList>
            <person name="Schikora-Tamarit M.A."/>
        </authorList>
    </citation>
    <scope>NUCLEOTIDE SEQUENCE</scope>
    <source>
        <strain evidence="1">CBS6341</strain>
    </source>
</reference>
<name>A0A9P8T225_9ASCO</name>
<dbReference type="Proteomes" id="UP000769528">
    <property type="component" value="Unassembled WGS sequence"/>
</dbReference>
<reference evidence="1" key="1">
    <citation type="journal article" date="2021" name="Open Biol.">
        <title>Shared evolutionary footprints suggest mitochondrial oxidative damage underlies multiple complex I losses in fungi.</title>
        <authorList>
            <person name="Schikora-Tamarit M.A."/>
            <person name="Marcet-Houben M."/>
            <person name="Nosek J."/>
            <person name="Gabaldon T."/>
        </authorList>
    </citation>
    <scope>NUCLEOTIDE SEQUENCE</scope>
    <source>
        <strain evidence="1">CBS6341</strain>
    </source>
</reference>
<dbReference type="Pfam" id="PF20977">
    <property type="entry name" value="GatF"/>
    <property type="match status" value="1"/>
</dbReference>
<dbReference type="AlphaFoldDB" id="A0A9P8T225"/>
<evidence type="ECO:0000313" key="1">
    <source>
        <dbReference type="EMBL" id="KAH3663423.1"/>
    </source>
</evidence>